<gene>
    <name evidence="1" type="ORF">MRB53_010703</name>
</gene>
<reference evidence="1 2" key="1">
    <citation type="journal article" date="2022" name="Hortic Res">
        <title>A haplotype resolved chromosomal level avocado genome allows analysis of novel avocado genes.</title>
        <authorList>
            <person name="Nath O."/>
            <person name="Fletcher S.J."/>
            <person name="Hayward A."/>
            <person name="Shaw L.M."/>
            <person name="Masouleh A.K."/>
            <person name="Furtado A."/>
            <person name="Henry R.J."/>
            <person name="Mitter N."/>
        </authorList>
    </citation>
    <scope>NUCLEOTIDE SEQUENCE [LARGE SCALE GENOMIC DNA]</scope>
    <source>
        <strain evidence="2">cv. Hass</strain>
    </source>
</reference>
<organism evidence="1 2">
    <name type="scientific">Persea americana</name>
    <name type="common">Avocado</name>
    <dbReference type="NCBI Taxonomy" id="3435"/>
    <lineage>
        <taxon>Eukaryota</taxon>
        <taxon>Viridiplantae</taxon>
        <taxon>Streptophyta</taxon>
        <taxon>Embryophyta</taxon>
        <taxon>Tracheophyta</taxon>
        <taxon>Spermatophyta</taxon>
        <taxon>Magnoliopsida</taxon>
        <taxon>Magnoliidae</taxon>
        <taxon>Laurales</taxon>
        <taxon>Lauraceae</taxon>
        <taxon>Persea</taxon>
    </lineage>
</organism>
<comment type="caution">
    <text evidence="1">The sequence shown here is derived from an EMBL/GenBank/DDBJ whole genome shotgun (WGS) entry which is preliminary data.</text>
</comment>
<keyword evidence="2" id="KW-1185">Reference proteome</keyword>
<protein>
    <submittedName>
        <fullName evidence="1">Uncharacterized protein</fullName>
    </submittedName>
</protein>
<accession>A0ACC2LST2</accession>
<dbReference type="Proteomes" id="UP001234297">
    <property type="component" value="Chromosome 3"/>
</dbReference>
<proteinExistence type="predicted"/>
<dbReference type="EMBL" id="CM056811">
    <property type="protein sequence ID" value="KAJ8636436.1"/>
    <property type="molecule type" value="Genomic_DNA"/>
</dbReference>
<name>A0ACC2LST2_PERAE</name>
<evidence type="ECO:0000313" key="1">
    <source>
        <dbReference type="EMBL" id="KAJ8636436.1"/>
    </source>
</evidence>
<sequence>MAILKVYGTAISTCTSRVLACLYEMGMGSDFELMEVNVMAREQKHPSYLSTKNPFGQVPAFEDGDLTIFESRAINRYIVTKYKEVGPNLLRLDNIKESAMVDVWLEVESQNFNPPISIIVYQILVRPKFGGTADEKLVEANVEKLEKVLDVYEERLSKSEYLAGDFYSLADLNHIPYTYYLLKTSKASLITSRPHVKAWWENITSRPAFNKIAEGLSLGG</sequence>
<evidence type="ECO:0000313" key="2">
    <source>
        <dbReference type="Proteomes" id="UP001234297"/>
    </source>
</evidence>